<comment type="similarity">
    <text evidence="2 7">Belongs to the sodium:solute symporter (SSF) (TC 2.A.21) family.</text>
</comment>
<feature type="transmembrane region" description="Helical" evidence="8">
    <location>
        <begin position="469"/>
        <end position="492"/>
    </location>
</feature>
<dbReference type="PROSITE" id="PS50283">
    <property type="entry name" value="NA_SOLUT_SYMP_3"/>
    <property type="match status" value="1"/>
</dbReference>
<evidence type="ECO:0000256" key="7">
    <source>
        <dbReference type="RuleBase" id="RU362091"/>
    </source>
</evidence>
<sequence>MALVIALVYFAALIIVASLYAKKKVKSAEDFANAGGGMGWIMVTFSFVLAPLGSGHTMSLWEKAAGGGFTDWADFTGIGAGAMWWAIGAGGVFLPIAMLWMGPLYKRIGEPTAPAALARIFGRKLGWFHAGFQTMTWTGIGCSELVATGTAIYTLCNASGIPLNIYQSIILGFVLIVCYVFFGGMLQMAWLNCINAIVMLIASYSAIAIIGVNYLAQFGGWSGVMKVYQEAGYSSFLTQTGTIGLFPVWVGVIIPVIVLHTTAGAVSQTMMQPFFAAKDEHACRKGVFLGCSLNIMSSLPWIFLGIAAMSIPSIASQVTPNGLTAVPTIAQQGLPVPAIGLLMVALLSATLSTGGGVVLANSNVIANDIVIHCCMPDADEKKKIRVNRICVIVAAALLLPGALIMANEFVFNLFLWVFSFGMPVFIVFIIGYNFKVSRTAAWLTIILSYIVDCIWTFCPMSKLLGEGSIWAMNLYATIVASLVFGIILHLVIPGEPGWKKTHKRVIEKNLADMAAKAAQ</sequence>
<dbReference type="OrthoDB" id="9810181at2"/>
<evidence type="ECO:0000256" key="8">
    <source>
        <dbReference type="SAM" id="Phobius"/>
    </source>
</evidence>
<dbReference type="Pfam" id="PF00474">
    <property type="entry name" value="SSF"/>
    <property type="match status" value="1"/>
</dbReference>
<feature type="transmembrane region" description="Helical" evidence="8">
    <location>
        <begin position="413"/>
        <end position="432"/>
    </location>
</feature>
<dbReference type="AlphaFoldDB" id="A0A1G6C0V9"/>
<comment type="subcellular location">
    <subcellularLocation>
        <location evidence="1">Membrane</location>
        <topology evidence="1">Multi-pass membrane protein</topology>
    </subcellularLocation>
</comment>
<dbReference type="PANTHER" id="PTHR48086:SF7">
    <property type="entry name" value="SODIUM-SOLUTE SYMPORTER-RELATED"/>
    <property type="match status" value="1"/>
</dbReference>
<dbReference type="InterPro" id="IPR038377">
    <property type="entry name" value="Na/Glc_symporter_sf"/>
</dbReference>
<feature type="transmembrane region" description="Helical" evidence="8">
    <location>
        <begin position="165"/>
        <end position="182"/>
    </location>
</feature>
<gene>
    <name evidence="9" type="ORF">SAMN02910417_01952</name>
</gene>
<keyword evidence="4 8" id="KW-0812">Transmembrane</keyword>
<dbReference type="GO" id="GO:0005886">
    <property type="term" value="C:plasma membrane"/>
    <property type="evidence" value="ECO:0007669"/>
    <property type="project" value="TreeGrafter"/>
</dbReference>
<evidence type="ECO:0000256" key="5">
    <source>
        <dbReference type="ARBA" id="ARBA00022989"/>
    </source>
</evidence>
<feature type="transmembrane region" description="Helical" evidence="8">
    <location>
        <begin position="243"/>
        <end position="266"/>
    </location>
</feature>
<dbReference type="Gene3D" id="1.20.1730.10">
    <property type="entry name" value="Sodium/glucose cotransporter"/>
    <property type="match status" value="1"/>
</dbReference>
<dbReference type="STRING" id="1732.SAMN02910417_01952"/>
<keyword evidence="3" id="KW-0813">Transport</keyword>
<name>A0A1G6C0V9_EUBOX</name>
<feature type="transmembrane region" description="Helical" evidence="8">
    <location>
        <begin position="389"/>
        <end position="407"/>
    </location>
</feature>
<dbReference type="InterPro" id="IPR001734">
    <property type="entry name" value="Na/solute_symporter"/>
</dbReference>
<evidence type="ECO:0000313" key="10">
    <source>
        <dbReference type="Proteomes" id="UP000199228"/>
    </source>
</evidence>
<feature type="transmembrane region" description="Helical" evidence="8">
    <location>
        <begin position="37"/>
        <end position="61"/>
    </location>
</feature>
<dbReference type="EMBL" id="FMXR01000014">
    <property type="protein sequence ID" value="SDB26500.1"/>
    <property type="molecule type" value="Genomic_DNA"/>
</dbReference>
<keyword evidence="6 8" id="KW-0472">Membrane</keyword>
<dbReference type="InterPro" id="IPR050277">
    <property type="entry name" value="Sodium:Solute_Symporter"/>
</dbReference>
<dbReference type="PANTHER" id="PTHR48086">
    <property type="entry name" value="SODIUM/PROLINE SYMPORTER-RELATED"/>
    <property type="match status" value="1"/>
</dbReference>
<feature type="transmembrane region" description="Helical" evidence="8">
    <location>
        <begin position="82"/>
        <end position="101"/>
    </location>
</feature>
<evidence type="ECO:0000256" key="4">
    <source>
        <dbReference type="ARBA" id="ARBA00022692"/>
    </source>
</evidence>
<feature type="transmembrane region" description="Helical" evidence="8">
    <location>
        <begin position="334"/>
        <end position="359"/>
    </location>
</feature>
<keyword evidence="5 8" id="KW-1133">Transmembrane helix</keyword>
<evidence type="ECO:0000256" key="2">
    <source>
        <dbReference type="ARBA" id="ARBA00006434"/>
    </source>
</evidence>
<reference evidence="9 10" key="1">
    <citation type="submission" date="2016-10" db="EMBL/GenBank/DDBJ databases">
        <authorList>
            <person name="de Groot N.N."/>
        </authorList>
    </citation>
    <scope>NUCLEOTIDE SEQUENCE [LARGE SCALE GENOMIC DNA]</scope>
    <source>
        <strain evidence="9 10">DSM 3217</strain>
    </source>
</reference>
<dbReference type="RefSeq" id="WP_090174171.1">
    <property type="nucleotide sequence ID" value="NZ_FMXR01000014.1"/>
</dbReference>
<dbReference type="GO" id="GO:0022857">
    <property type="term" value="F:transmembrane transporter activity"/>
    <property type="evidence" value="ECO:0007669"/>
    <property type="project" value="InterPro"/>
</dbReference>
<evidence type="ECO:0000313" key="9">
    <source>
        <dbReference type="EMBL" id="SDB26500.1"/>
    </source>
</evidence>
<proteinExistence type="inferred from homology"/>
<evidence type="ECO:0000256" key="3">
    <source>
        <dbReference type="ARBA" id="ARBA00022448"/>
    </source>
</evidence>
<keyword evidence="10" id="KW-1185">Reference proteome</keyword>
<feature type="transmembrane region" description="Helical" evidence="8">
    <location>
        <begin position="439"/>
        <end position="457"/>
    </location>
</feature>
<dbReference type="Proteomes" id="UP000199228">
    <property type="component" value="Unassembled WGS sequence"/>
</dbReference>
<accession>A0A1G6C0V9</accession>
<protein>
    <submittedName>
        <fullName evidence="9">Solute:Na+ symporter, SSS family</fullName>
    </submittedName>
</protein>
<evidence type="ECO:0000256" key="1">
    <source>
        <dbReference type="ARBA" id="ARBA00004141"/>
    </source>
</evidence>
<feature type="transmembrane region" description="Helical" evidence="8">
    <location>
        <begin position="287"/>
        <end position="314"/>
    </location>
</feature>
<evidence type="ECO:0000256" key="6">
    <source>
        <dbReference type="ARBA" id="ARBA00023136"/>
    </source>
</evidence>
<organism evidence="9 10">
    <name type="scientific">Eubacterium oxidoreducens</name>
    <dbReference type="NCBI Taxonomy" id="1732"/>
    <lineage>
        <taxon>Bacteria</taxon>
        <taxon>Bacillati</taxon>
        <taxon>Bacillota</taxon>
        <taxon>Clostridia</taxon>
        <taxon>Eubacteriales</taxon>
        <taxon>Eubacteriaceae</taxon>
        <taxon>Eubacterium</taxon>
    </lineage>
</organism>
<feature type="transmembrane region" description="Helical" evidence="8">
    <location>
        <begin position="194"/>
        <end position="216"/>
    </location>
</feature>